<sequence>MNQAYVLIPAIIPPEERRNDSVCFFLSSLNPDLSHLAPFLEVTGLKSGTEFWAMGTWRFKRICQFIDSICKEHPEVKQFAADVITLEITSLGAPRPPMPMDTF</sequence>
<protein>
    <submittedName>
        <fullName evidence="1">Uncharacterized protein</fullName>
    </submittedName>
</protein>
<dbReference type="RefSeq" id="XP_007871694.1">
    <property type="nucleotide sequence ID" value="XM_007873503.1"/>
</dbReference>
<name>S7R642_GLOTA</name>
<gene>
    <name evidence="1" type="ORF">GLOTRDRAFT_134537</name>
</gene>
<accession>S7R642</accession>
<dbReference type="EMBL" id="KB469561">
    <property type="protein sequence ID" value="EPQ49850.1"/>
    <property type="molecule type" value="Genomic_DNA"/>
</dbReference>
<dbReference type="AlphaFoldDB" id="S7R642"/>
<dbReference type="KEGG" id="gtr:GLOTRDRAFT_134537"/>
<keyword evidence="2" id="KW-1185">Reference proteome</keyword>
<evidence type="ECO:0000313" key="2">
    <source>
        <dbReference type="Proteomes" id="UP000030669"/>
    </source>
</evidence>
<dbReference type="GeneID" id="19303076"/>
<evidence type="ECO:0000313" key="1">
    <source>
        <dbReference type="EMBL" id="EPQ49850.1"/>
    </source>
</evidence>
<dbReference type="Proteomes" id="UP000030669">
    <property type="component" value="Unassembled WGS sequence"/>
</dbReference>
<reference evidence="1 2" key="1">
    <citation type="journal article" date="2012" name="Science">
        <title>The Paleozoic origin of enzymatic lignin decomposition reconstructed from 31 fungal genomes.</title>
        <authorList>
            <person name="Floudas D."/>
            <person name="Binder M."/>
            <person name="Riley R."/>
            <person name="Barry K."/>
            <person name="Blanchette R.A."/>
            <person name="Henrissat B."/>
            <person name="Martinez A.T."/>
            <person name="Otillar R."/>
            <person name="Spatafora J.W."/>
            <person name="Yadav J.S."/>
            <person name="Aerts A."/>
            <person name="Benoit I."/>
            <person name="Boyd A."/>
            <person name="Carlson A."/>
            <person name="Copeland A."/>
            <person name="Coutinho P.M."/>
            <person name="de Vries R.P."/>
            <person name="Ferreira P."/>
            <person name="Findley K."/>
            <person name="Foster B."/>
            <person name="Gaskell J."/>
            <person name="Glotzer D."/>
            <person name="Gorecki P."/>
            <person name="Heitman J."/>
            <person name="Hesse C."/>
            <person name="Hori C."/>
            <person name="Igarashi K."/>
            <person name="Jurgens J.A."/>
            <person name="Kallen N."/>
            <person name="Kersten P."/>
            <person name="Kohler A."/>
            <person name="Kuees U."/>
            <person name="Kumar T.K.A."/>
            <person name="Kuo A."/>
            <person name="LaButti K."/>
            <person name="Larrondo L.F."/>
            <person name="Lindquist E."/>
            <person name="Ling A."/>
            <person name="Lombard V."/>
            <person name="Lucas S."/>
            <person name="Lundell T."/>
            <person name="Martin R."/>
            <person name="McLaughlin D.J."/>
            <person name="Morgenstern I."/>
            <person name="Morin E."/>
            <person name="Murat C."/>
            <person name="Nagy L.G."/>
            <person name="Nolan M."/>
            <person name="Ohm R.A."/>
            <person name="Patyshakuliyeva A."/>
            <person name="Rokas A."/>
            <person name="Ruiz-Duenas F.J."/>
            <person name="Sabat G."/>
            <person name="Salamov A."/>
            <person name="Samejima M."/>
            <person name="Schmutz J."/>
            <person name="Slot J.C."/>
            <person name="St John F."/>
            <person name="Stenlid J."/>
            <person name="Sun H."/>
            <person name="Sun S."/>
            <person name="Syed K."/>
            <person name="Tsang A."/>
            <person name="Wiebenga A."/>
            <person name="Young D."/>
            <person name="Pisabarro A."/>
            <person name="Eastwood D.C."/>
            <person name="Martin F."/>
            <person name="Cullen D."/>
            <person name="Grigoriev I.V."/>
            <person name="Hibbett D.S."/>
        </authorList>
    </citation>
    <scope>NUCLEOTIDE SEQUENCE [LARGE SCALE GENOMIC DNA]</scope>
    <source>
        <strain evidence="1 2">ATCC 11539</strain>
    </source>
</reference>
<organism evidence="1 2">
    <name type="scientific">Gloeophyllum trabeum (strain ATCC 11539 / FP-39264 / Madison 617)</name>
    <name type="common">Brown rot fungus</name>
    <dbReference type="NCBI Taxonomy" id="670483"/>
    <lineage>
        <taxon>Eukaryota</taxon>
        <taxon>Fungi</taxon>
        <taxon>Dikarya</taxon>
        <taxon>Basidiomycota</taxon>
        <taxon>Agaricomycotina</taxon>
        <taxon>Agaricomycetes</taxon>
        <taxon>Gloeophyllales</taxon>
        <taxon>Gloeophyllaceae</taxon>
        <taxon>Gloeophyllum</taxon>
    </lineage>
</organism>
<dbReference type="HOGENOM" id="CLU_2264050_0_0_1"/>
<proteinExistence type="predicted"/>